<protein>
    <submittedName>
        <fullName evidence="1">Uncharacterized protein</fullName>
    </submittedName>
</protein>
<keyword evidence="2" id="KW-1185">Reference proteome</keyword>
<dbReference type="RefSeq" id="WP_344706174.1">
    <property type="nucleotide sequence ID" value="NZ_BAABBQ010000001.1"/>
</dbReference>
<organism evidence="1 2">
    <name type="scientific">Sphingomonas swuensis</name>
    <dbReference type="NCBI Taxonomy" id="977800"/>
    <lineage>
        <taxon>Bacteria</taxon>
        <taxon>Pseudomonadati</taxon>
        <taxon>Pseudomonadota</taxon>
        <taxon>Alphaproteobacteria</taxon>
        <taxon>Sphingomonadales</taxon>
        <taxon>Sphingomonadaceae</taxon>
        <taxon>Sphingomonas</taxon>
    </lineage>
</organism>
<name>A0ABP7SL33_9SPHN</name>
<comment type="caution">
    <text evidence="1">The sequence shown here is derived from an EMBL/GenBank/DDBJ whole genome shotgun (WGS) entry which is preliminary data.</text>
</comment>
<evidence type="ECO:0000313" key="2">
    <source>
        <dbReference type="Proteomes" id="UP001500235"/>
    </source>
</evidence>
<proteinExistence type="predicted"/>
<accession>A0ABP7SL33</accession>
<dbReference type="EMBL" id="BAABBQ010000001">
    <property type="protein sequence ID" value="GAA4013003.1"/>
    <property type="molecule type" value="Genomic_DNA"/>
</dbReference>
<sequence>MISHRPTLRALALSAAILQAASIGALSIALAVPAALLPAPAGGSTSTHR</sequence>
<gene>
    <name evidence="1" type="ORF">GCM10022280_08850</name>
</gene>
<evidence type="ECO:0000313" key="1">
    <source>
        <dbReference type="EMBL" id="GAA4013003.1"/>
    </source>
</evidence>
<dbReference type="Proteomes" id="UP001500235">
    <property type="component" value="Unassembled WGS sequence"/>
</dbReference>
<reference evidence="2" key="1">
    <citation type="journal article" date="2019" name="Int. J. Syst. Evol. Microbiol.">
        <title>The Global Catalogue of Microorganisms (GCM) 10K type strain sequencing project: providing services to taxonomists for standard genome sequencing and annotation.</title>
        <authorList>
            <consortium name="The Broad Institute Genomics Platform"/>
            <consortium name="The Broad Institute Genome Sequencing Center for Infectious Disease"/>
            <person name="Wu L."/>
            <person name="Ma J."/>
        </authorList>
    </citation>
    <scope>NUCLEOTIDE SEQUENCE [LARGE SCALE GENOMIC DNA]</scope>
    <source>
        <strain evidence="2">JCM 17563</strain>
    </source>
</reference>